<protein>
    <submittedName>
        <fullName evidence="2">VOC family protein</fullName>
    </submittedName>
</protein>
<dbReference type="PANTHER" id="PTHR21366:SF14">
    <property type="entry name" value="GLYOXALASE DOMAIN-CONTAINING PROTEIN 5"/>
    <property type="match status" value="1"/>
</dbReference>
<dbReference type="PANTHER" id="PTHR21366">
    <property type="entry name" value="GLYOXALASE FAMILY PROTEIN"/>
    <property type="match status" value="1"/>
</dbReference>
<feature type="domain" description="VOC" evidence="1">
    <location>
        <begin position="5"/>
        <end position="130"/>
    </location>
</feature>
<dbReference type="InterPro" id="IPR050383">
    <property type="entry name" value="GlyoxalaseI/FosfomycinResist"/>
</dbReference>
<evidence type="ECO:0000313" key="3">
    <source>
        <dbReference type="Proteomes" id="UP001216253"/>
    </source>
</evidence>
<dbReference type="Proteomes" id="UP001216253">
    <property type="component" value="Unassembled WGS sequence"/>
</dbReference>
<dbReference type="RefSeq" id="WP_275230083.1">
    <property type="nucleotide sequence ID" value="NZ_JARESE010000070.1"/>
</dbReference>
<evidence type="ECO:0000313" key="2">
    <source>
        <dbReference type="EMBL" id="MDE8653964.1"/>
    </source>
</evidence>
<accession>A0ABT5WVN4</accession>
<dbReference type="Gene3D" id="3.10.180.10">
    <property type="entry name" value="2,3-Dihydroxybiphenyl 1,2-Dioxygenase, domain 1"/>
    <property type="match status" value="1"/>
</dbReference>
<comment type="caution">
    <text evidence="2">The sequence shown here is derived from an EMBL/GenBank/DDBJ whole genome shotgun (WGS) entry which is preliminary data.</text>
</comment>
<dbReference type="PROSITE" id="PS51819">
    <property type="entry name" value="VOC"/>
    <property type="match status" value="1"/>
</dbReference>
<dbReference type="EMBL" id="JARESE010000070">
    <property type="protein sequence ID" value="MDE8653964.1"/>
    <property type="molecule type" value="Genomic_DNA"/>
</dbReference>
<keyword evidence="3" id="KW-1185">Reference proteome</keyword>
<dbReference type="Pfam" id="PF00903">
    <property type="entry name" value="Glyoxalase"/>
    <property type="match status" value="1"/>
</dbReference>
<dbReference type="SUPFAM" id="SSF54593">
    <property type="entry name" value="Glyoxalase/Bleomycin resistance protein/Dihydroxybiphenyl dioxygenase"/>
    <property type="match status" value="1"/>
</dbReference>
<dbReference type="InterPro" id="IPR037523">
    <property type="entry name" value="VOC_core"/>
</dbReference>
<evidence type="ECO:0000259" key="1">
    <source>
        <dbReference type="PROSITE" id="PS51819"/>
    </source>
</evidence>
<sequence>MKVEGLNHVNIVAGDLDRTVAFYETVLGMKAETIPNMPAGFDGRWICDEGGLPIIHVQKHNPLRHGALGARDGTTGAIDHVALACSDFAGMVRRCAELGVPHRVNDRQFGTLRQVFVTDPDNVVLELNFAGD</sequence>
<organism evidence="2 3">
    <name type="scientific">Novosphingobium album</name>
    <name type="common">ex Liu et al. 2023</name>
    <dbReference type="NCBI Taxonomy" id="3031130"/>
    <lineage>
        <taxon>Bacteria</taxon>
        <taxon>Pseudomonadati</taxon>
        <taxon>Pseudomonadota</taxon>
        <taxon>Alphaproteobacteria</taxon>
        <taxon>Sphingomonadales</taxon>
        <taxon>Sphingomonadaceae</taxon>
        <taxon>Novosphingobium</taxon>
    </lineage>
</organism>
<name>A0ABT5WVN4_9SPHN</name>
<dbReference type="InterPro" id="IPR004360">
    <property type="entry name" value="Glyas_Fos-R_dOase_dom"/>
</dbReference>
<gene>
    <name evidence="2" type="ORF">PYV00_19925</name>
</gene>
<dbReference type="InterPro" id="IPR029068">
    <property type="entry name" value="Glyas_Bleomycin-R_OHBP_Dase"/>
</dbReference>
<proteinExistence type="predicted"/>
<reference evidence="2 3" key="1">
    <citation type="submission" date="2023-03" db="EMBL/GenBank/DDBJ databases">
        <title>NovoSphingobium album sp. nov. isolated from polycyclic aromatic hydrocarbons- and heavy-metal polluted soil.</title>
        <authorList>
            <person name="Liu Z."/>
            <person name="Wang K."/>
        </authorList>
    </citation>
    <scope>NUCLEOTIDE SEQUENCE [LARGE SCALE GENOMIC DNA]</scope>
    <source>
        <strain evidence="2 3">H3SJ31-1</strain>
    </source>
</reference>